<gene>
    <name evidence="1" type="ORF">SAMN05443244_0188</name>
</gene>
<proteinExistence type="predicted"/>
<sequence>MRSLEGERLLLAWEDAAASDPVRRPLWLLSHAMPGTSAEALEDVSLVRRNRLLLQLYASTFGPELQGFSTCMRCSAAMEFRSEVEGLLSVLPDRAEEDEIAVGEKDAVRVLEITTRMVLHALQAEAVADRERILLLSCIAGGSDPRGAFDESSVSESALAALQTAVAARNADAEMSCTLECAECGELNRVDFDPAHFVWLAIRHRVSVLLGDVHEIARAYGWGERSILRMSEVRREAYLKHIVGAGATA</sequence>
<evidence type="ECO:0000313" key="2">
    <source>
        <dbReference type="Proteomes" id="UP000182409"/>
    </source>
</evidence>
<evidence type="ECO:0000313" key="1">
    <source>
        <dbReference type="EMBL" id="SEB38873.1"/>
    </source>
</evidence>
<reference evidence="1 2" key="1">
    <citation type="submission" date="2016-10" db="EMBL/GenBank/DDBJ databases">
        <authorList>
            <person name="de Groot N.N."/>
        </authorList>
    </citation>
    <scope>NUCLEOTIDE SEQUENCE [LARGE SCALE GENOMIC DNA]</scope>
    <source>
        <strain evidence="1 2">AB35.6</strain>
    </source>
</reference>
<dbReference type="Proteomes" id="UP000182409">
    <property type="component" value="Unassembled WGS sequence"/>
</dbReference>
<protein>
    <recommendedName>
        <fullName evidence="3">T4 bacteriophage base plate protein</fullName>
    </recommendedName>
</protein>
<evidence type="ECO:0008006" key="3">
    <source>
        <dbReference type="Google" id="ProtNLM"/>
    </source>
</evidence>
<dbReference type="EMBL" id="FNSD01000001">
    <property type="protein sequence ID" value="SEB38873.1"/>
    <property type="molecule type" value="Genomic_DNA"/>
</dbReference>
<organism evidence="1 2">
    <name type="scientific">Terriglobus roseus</name>
    <dbReference type="NCBI Taxonomy" id="392734"/>
    <lineage>
        <taxon>Bacteria</taxon>
        <taxon>Pseudomonadati</taxon>
        <taxon>Acidobacteriota</taxon>
        <taxon>Terriglobia</taxon>
        <taxon>Terriglobales</taxon>
        <taxon>Acidobacteriaceae</taxon>
        <taxon>Terriglobus</taxon>
    </lineage>
</organism>
<accession>A0A1H4IXX8</accession>
<dbReference type="RefSeq" id="WP_074651931.1">
    <property type="nucleotide sequence ID" value="NZ_FNSD01000001.1"/>
</dbReference>
<dbReference type="AlphaFoldDB" id="A0A1H4IXX8"/>
<name>A0A1H4IXX8_9BACT</name>
<dbReference type="OrthoDB" id="283948at2"/>